<evidence type="ECO:0000313" key="5">
    <source>
        <dbReference type="Proteomes" id="UP000773064"/>
    </source>
</evidence>
<evidence type="ECO:0000256" key="2">
    <source>
        <dbReference type="SAM" id="SignalP"/>
    </source>
</evidence>
<dbReference type="PANTHER" id="PTHR35936:SF19">
    <property type="entry name" value="AMINO-ACID-BINDING PROTEIN YXEM-RELATED"/>
    <property type="match status" value="1"/>
</dbReference>
<feature type="domain" description="Solute-binding protein family 3/N-terminal" evidence="3">
    <location>
        <begin position="46"/>
        <end position="283"/>
    </location>
</feature>
<dbReference type="Pfam" id="PF00497">
    <property type="entry name" value="SBP_bac_3"/>
    <property type="match status" value="1"/>
</dbReference>
<dbReference type="PANTHER" id="PTHR35936">
    <property type="entry name" value="MEMBRANE-BOUND LYTIC MUREIN TRANSGLYCOSYLASE F"/>
    <property type="match status" value="1"/>
</dbReference>
<dbReference type="RefSeq" id="WP_214357713.1">
    <property type="nucleotide sequence ID" value="NZ_JAFEJS010000002.1"/>
</dbReference>
<keyword evidence="1 2" id="KW-0732">Signal</keyword>
<proteinExistence type="predicted"/>
<reference evidence="4 5" key="1">
    <citation type="journal article" date="2021" name="Environ. Microbiol.">
        <title>Genetic insights into the dark matter of the mammalian gut microbiota through targeted genome reconstruction.</title>
        <authorList>
            <person name="Lugli G.A."/>
            <person name="Alessandri G."/>
            <person name="Milani C."/>
            <person name="Viappiani A."/>
            <person name="Fontana F."/>
            <person name="Tarracchini C."/>
            <person name="Mancabelli L."/>
            <person name="Argentini C."/>
            <person name="Ruiz L."/>
            <person name="Margolles A."/>
            <person name="van Sinderen D."/>
            <person name="Turroni F."/>
            <person name="Ventura M."/>
        </authorList>
    </citation>
    <scope>NUCLEOTIDE SEQUENCE [LARGE SCALE GENOMIC DNA]</scope>
    <source>
        <strain evidence="4 5">MA2</strain>
    </source>
</reference>
<sequence>MTSKLVKKLIGIAAVAALALPLAACGNASTSQGASSGNSSTGNVRTINAVTGGTPAPFTFKDAQGNVSGQNIELTEAVFKKLPQYKLKWQTAEFSSLFSGLDAGRYQLAVNNFTKSKEREAKYLFSDPIYSNSYVAVVSKDSGIKKLDSLDDLAGKKVIVCASGCNIALALQKYNTANPDKASKLTYSQTEGIDAIRQVENGTGDVYLLDKPTFGYLKKKVGFDAESVDLGDEAQSTLAPDSYSYLVFPKGEEQLVKDVNKALKEVFKDGTSKQIDEKWFGSDQTPTNVG</sequence>
<keyword evidence="5" id="KW-1185">Reference proteome</keyword>
<dbReference type="InterPro" id="IPR001638">
    <property type="entry name" value="Solute-binding_3/MltF_N"/>
</dbReference>
<gene>
    <name evidence="4" type="ORF">JS528_03480</name>
</gene>
<comment type="caution">
    <text evidence="4">The sequence shown here is derived from an EMBL/GenBank/DDBJ whole genome shotgun (WGS) entry which is preliminary data.</text>
</comment>
<accession>A0ABS5UNF2</accession>
<feature type="signal peptide" evidence="2">
    <location>
        <begin position="1"/>
        <end position="24"/>
    </location>
</feature>
<evidence type="ECO:0000313" key="4">
    <source>
        <dbReference type="EMBL" id="MBT1172437.1"/>
    </source>
</evidence>
<feature type="chain" id="PRO_5045324349" evidence="2">
    <location>
        <begin position="25"/>
        <end position="290"/>
    </location>
</feature>
<dbReference type="Gene3D" id="3.40.190.10">
    <property type="entry name" value="Periplasmic binding protein-like II"/>
    <property type="match status" value="2"/>
</dbReference>
<name>A0ABS5UNF2_9BIFI</name>
<dbReference type="Proteomes" id="UP000773064">
    <property type="component" value="Unassembled WGS sequence"/>
</dbReference>
<organism evidence="4 5">
    <name type="scientific">Bifidobacterium santillanense</name>
    <dbReference type="NCBI Taxonomy" id="2809028"/>
    <lineage>
        <taxon>Bacteria</taxon>
        <taxon>Bacillati</taxon>
        <taxon>Actinomycetota</taxon>
        <taxon>Actinomycetes</taxon>
        <taxon>Bifidobacteriales</taxon>
        <taxon>Bifidobacteriaceae</taxon>
        <taxon>Bifidobacterium</taxon>
    </lineage>
</organism>
<dbReference type="SMART" id="SM00062">
    <property type="entry name" value="PBPb"/>
    <property type="match status" value="1"/>
</dbReference>
<dbReference type="EMBL" id="JAFEJS010000002">
    <property type="protein sequence ID" value="MBT1172437.1"/>
    <property type="molecule type" value="Genomic_DNA"/>
</dbReference>
<protein>
    <submittedName>
        <fullName evidence="4">Transporter substrate-binding domain-containing protein</fullName>
    </submittedName>
</protein>
<dbReference type="SUPFAM" id="SSF53850">
    <property type="entry name" value="Periplasmic binding protein-like II"/>
    <property type="match status" value="1"/>
</dbReference>
<evidence type="ECO:0000259" key="3">
    <source>
        <dbReference type="SMART" id="SM00062"/>
    </source>
</evidence>
<evidence type="ECO:0000256" key="1">
    <source>
        <dbReference type="ARBA" id="ARBA00022729"/>
    </source>
</evidence>